<dbReference type="STRING" id="1830138.SAMN05443507_10516"/>
<gene>
    <name evidence="5" type="ORF">SAMN05443507_10516</name>
</gene>
<keyword evidence="6" id="KW-1185">Reference proteome</keyword>
<accession>A0A1M6MZD2</accession>
<dbReference type="PROSITE" id="PS51178">
    <property type="entry name" value="PASTA"/>
    <property type="match status" value="1"/>
</dbReference>
<dbReference type="InterPro" id="IPR001460">
    <property type="entry name" value="PCN-bd_Tpept"/>
</dbReference>
<comment type="subcellular location">
    <subcellularLocation>
        <location evidence="1">Membrane</location>
    </subcellularLocation>
</comment>
<dbReference type="PANTHER" id="PTHR30627">
    <property type="entry name" value="PEPTIDOGLYCAN D,D-TRANSPEPTIDASE"/>
    <property type="match status" value="1"/>
</dbReference>
<dbReference type="InterPro" id="IPR005543">
    <property type="entry name" value="PASTA_dom"/>
</dbReference>
<dbReference type="PANTHER" id="PTHR30627:SF26">
    <property type="entry name" value="PENICILLIN-BINDING PROTEIN 2B"/>
    <property type="match status" value="1"/>
</dbReference>
<dbReference type="Proteomes" id="UP000184016">
    <property type="component" value="Unassembled WGS sequence"/>
</dbReference>
<evidence type="ECO:0000256" key="3">
    <source>
        <dbReference type="ARBA" id="ARBA00023136"/>
    </source>
</evidence>
<dbReference type="InterPro" id="IPR012338">
    <property type="entry name" value="Beta-lactam/transpept-like"/>
</dbReference>
<name>A0A1M6MZD2_9BACL</name>
<dbReference type="SUPFAM" id="SSF56519">
    <property type="entry name" value="Penicillin binding protein dimerisation domain"/>
    <property type="match status" value="1"/>
</dbReference>
<protein>
    <submittedName>
        <fullName evidence="5">Stage V sporulation protein D (Sporulation-specific penicillin-binding protein)/penicillin-binding protein 2B</fullName>
    </submittedName>
</protein>
<keyword evidence="3" id="KW-0472">Membrane</keyword>
<reference evidence="6" key="1">
    <citation type="submission" date="2016-11" db="EMBL/GenBank/DDBJ databases">
        <authorList>
            <person name="Varghese N."/>
            <person name="Submissions S."/>
        </authorList>
    </citation>
    <scope>NUCLEOTIDE SEQUENCE [LARGE SCALE GENOMIC DNA]</scope>
    <source>
        <strain evidence="6">USBA-503</strain>
    </source>
</reference>
<proteinExistence type="inferred from homology"/>
<evidence type="ECO:0000313" key="6">
    <source>
        <dbReference type="Proteomes" id="UP000184016"/>
    </source>
</evidence>
<dbReference type="SUPFAM" id="SSF54184">
    <property type="entry name" value="Penicillin-binding protein 2x (pbp-2x), c-terminal domain"/>
    <property type="match status" value="2"/>
</dbReference>
<dbReference type="Pfam" id="PF00905">
    <property type="entry name" value="Transpeptidase"/>
    <property type="match status" value="1"/>
</dbReference>
<dbReference type="Pfam" id="PF03793">
    <property type="entry name" value="PASTA"/>
    <property type="match status" value="1"/>
</dbReference>
<dbReference type="Gene3D" id="3.40.710.10">
    <property type="entry name" value="DD-peptidase/beta-lactamase superfamily"/>
    <property type="match status" value="1"/>
</dbReference>
<dbReference type="EMBL" id="FRAF01000005">
    <property type="protein sequence ID" value="SHJ88683.1"/>
    <property type="molecule type" value="Genomic_DNA"/>
</dbReference>
<dbReference type="GO" id="GO:0071555">
    <property type="term" value="P:cell wall organization"/>
    <property type="evidence" value="ECO:0007669"/>
    <property type="project" value="TreeGrafter"/>
</dbReference>
<dbReference type="SUPFAM" id="SSF56601">
    <property type="entry name" value="beta-lactamase/transpeptidase-like"/>
    <property type="match status" value="1"/>
</dbReference>
<evidence type="ECO:0000256" key="2">
    <source>
        <dbReference type="ARBA" id="ARBA00007171"/>
    </source>
</evidence>
<dbReference type="InterPro" id="IPR050515">
    <property type="entry name" value="Beta-lactam/transpept"/>
</dbReference>
<evidence type="ECO:0000313" key="5">
    <source>
        <dbReference type="EMBL" id="SHJ88683.1"/>
    </source>
</evidence>
<dbReference type="InterPro" id="IPR036138">
    <property type="entry name" value="PBP_dimer_sf"/>
</dbReference>
<dbReference type="SMART" id="SM00740">
    <property type="entry name" value="PASTA"/>
    <property type="match status" value="2"/>
</dbReference>
<dbReference type="GO" id="GO:0008658">
    <property type="term" value="F:penicillin binding"/>
    <property type="evidence" value="ECO:0007669"/>
    <property type="project" value="InterPro"/>
</dbReference>
<sequence length="729" mass="79065">MVFLKGKQGYKPGKIIMKKHSSRHKKRMLALQVGGLAALGLVILRIANIQHAMGHELLTAAAKVQDVSKVELAPRGEILDSAGQPIAYDVPAYMMDIKISDFSNKKTLAQNLSKILNLPYSQIYPLIAQKYDWIQWNQPILATAKDAIEKLYGNGKHATDFSFTATEKRFYPFGSFAAATVGYVGPNGQGVMGIEAEENKLLEGTPGKIVYKQDALGFPLPGTVHTLVAPKPGDSVELTINPVIQGFVDHVMKNLNAKLHPEHATMIVMDPWNGQILAMSNQPDFNPNHYWTATSNALDQNWGVSAAFEPGSTFKLFVLTAALATHSINLNQTYMSGKITIDGRTIHDWNYWGWGRISFLKALEYSSNVGFAKIAMRVGWSNLMHYLRLFGLTQPTGIDLPDEGDSILFPPSQEGKIELATTGFGQGIAVTPIQLVDGVSAIANGGTLYRPYVVQKIISPQGKVIKTIEPHVVRRDIAPASVLATVRHGMILDVSQGIDNAAYIKGYEIAGKTGTAQVVNPKTGKFYSSRFITSFVGFAPGWAPKVVIYCAVDWPKLPVNDTWGSTTATPAVRQVMKDLMNYYGIAPRTATSAQTSMLTHPAQKTVYIQNLPSLIGDSVQEAQKVAHGLAGSLVVNGNGSTILRQWPLAGSSVQASQPIYVWTSTGRTQEKMPSIRGLTLTPLLQLLHDFGLHPIISGSGFVVGSSIAAGQPVYPGEQVHVSLQAPTLS</sequence>
<feature type="domain" description="PASTA" evidence="4">
    <location>
        <begin position="666"/>
        <end position="725"/>
    </location>
</feature>
<evidence type="ECO:0000259" key="4">
    <source>
        <dbReference type="PROSITE" id="PS51178"/>
    </source>
</evidence>
<comment type="similarity">
    <text evidence="2">Belongs to the transpeptidase family.</text>
</comment>
<dbReference type="Pfam" id="PF03717">
    <property type="entry name" value="PBP_dimer"/>
    <property type="match status" value="1"/>
</dbReference>
<dbReference type="GO" id="GO:0005886">
    <property type="term" value="C:plasma membrane"/>
    <property type="evidence" value="ECO:0007669"/>
    <property type="project" value="TreeGrafter"/>
</dbReference>
<dbReference type="Gene3D" id="3.90.1310.10">
    <property type="entry name" value="Penicillin-binding protein 2a (Domain 2)"/>
    <property type="match status" value="1"/>
</dbReference>
<dbReference type="InterPro" id="IPR005311">
    <property type="entry name" value="PBP_dimer"/>
</dbReference>
<evidence type="ECO:0000256" key="1">
    <source>
        <dbReference type="ARBA" id="ARBA00004370"/>
    </source>
</evidence>
<dbReference type="AlphaFoldDB" id="A0A1M6MZD2"/>
<organism evidence="5 6">
    <name type="scientific">Alicyclobacillus tolerans</name>
    <dbReference type="NCBI Taxonomy" id="90970"/>
    <lineage>
        <taxon>Bacteria</taxon>
        <taxon>Bacillati</taxon>
        <taxon>Bacillota</taxon>
        <taxon>Bacilli</taxon>
        <taxon>Bacillales</taxon>
        <taxon>Alicyclobacillaceae</taxon>
        <taxon>Alicyclobacillus</taxon>
    </lineage>
</organism>